<comment type="caution">
    <text evidence="2">The sequence shown here is derived from an EMBL/GenBank/DDBJ whole genome shotgun (WGS) entry which is preliminary data.</text>
</comment>
<dbReference type="EMBL" id="JBHUPA010000007">
    <property type="protein sequence ID" value="MFD2962795.1"/>
    <property type="molecule type" value="Genomic_DNA"/>
</dbReference>
<gene>
    <name evidence="2" type="ORF">ACFS6J_13430</name>
</gene>
<protein>
    <submittedName>
        <fullName evidence="2">Uncharacterized protein</fullName>
    </submittedName>
</protein>
<accession>A0ABW6B2F5</accession>
<reference evidence="3" key="1">
    <citation type="journal article" date="2019" name="Int. J. Syst. Evol. Microbiol.">
        <title>The Global Catalogue of Microorganisms (GCM) 10K type strain sequencing project: providing services to taxonomists for standard genome sequencing and annotation.</title>
        <authorList>
            <consortium name="The Broad Institute Genomics Platform"/>
            <consortium name="The Broad Institute Genome Sequencing Center for Infectious Disease"/>
            <person name="Wu L."/>
            <person name="Ma J."/>
        </authorList>
    </citation>
    <scope>NUCLEOTIDE SEQUENCE [LARGE SCALE GENOMIC DNA]</scope>
    <source>
        <strain evidence="3">KCTC 23098</strain>
    </source>
</reference>
<keyword evidence="3" id="KW-1185">Reference proteome</keyword>
<keyword evidence="1" id="KW-0472">Membrane</keyword>
<dbReference type="Proteomes" id="UP001597560">
    <property type="component" value="Unassembled WGS sequence"/>
</dbReference>
<keyword evidence="1" id="KW-1133">Transmembrane helix</keyword>
<dbReference type="RefSeq" id="WP_377611059.1">
    <property type="nucleotide sequence ID" value="NZ_JBHUPA010000007.1"/>
</dbReference>
<evidence type="ECO:0000256" key="1">
    <source>
        <dbReference type="SAM" id="Phobius"/>
    </source>
</evidence>
<evidence type="ECO:0000313" key="2">
    <source>
        <dbReference type="EMBL" id="MFD2962795.1"/>
    </source>
</evidence>
<name>A0ABW6B2F5_9SPHI</name>
<keyword evidence="1" id="KW-0812">Transmembrane</keyword>
<feature type="transmembrane region" description="Helical" evidence="1">
    <location>
        <begin position="33"/>
        <end position="58"/>
    </location>
</feature>
<sequence>MITELETNNHADLGDPMGNYADAENENKVRASLFMTLLILFSPAIVVAIIAVTIMMVVKWMGG</sequence>
<evidence type="ECO:0000313" key="3">
    <source>
        <dbReference type="Proteomes" id="UP001597560"/>
    </source>
</evidence>
<organism evidence="2 3">
    <name type="scientific">Olivibacter jilunii</name>
    <dbReference type="NCBI Taxonomy" id="985016"/>
    <lineage>
        <taxon>Bacteria</taxon>
        <taxon>Pseudomonadati</taxon>
        <taxon>Bacteroidota</taxon>
        <taxon>Sphingobacteriia</taxon>
        <taxon>Sphingobacteriales</taxon>
        <taxon>Sphingobacteriaceae</taxon>
        <taxon>Olivibacter</taxon>
    </lineage>
</organism>
<proteinExistence type="predicted"/>